<dbReference type="InterPro" id="IPR055354">
    <property type="entry name" value="DUF7507"/>
</dbReference>
<feature type="domain" description="DUF11" evidence="4">
    <location>
        <begin position="1271"/>
        <end position="1396"/>
    </location>
</feature>
<feature type="domain" description="DUF7507" evidence="6">
    <location>
        <begin position="2179"/>
        <end position="2285"/>
    </location>
</feature>
<keyword evidence="3" id="KW-0732">Signal</keyword>
<feature type="region of interest" description="Disordered" evidence="1">
    <location>
        <begin position="2009"/>
        <end position="2034"/>
    </location>
</feature>
<keyword evidence="8" id="KW-1185">Reference proteome</keyword>
<sequence length="3686" mass="382976">MGLLKVVSMMLVVFAFQSIVHAAPEPTADLSDVPAVSFAGEEFCFDVSLANTGDVGYGPYLQLQLPAGISFSSSTFLDNPVSTQNVGTFPPDLIDPLTNETVTGTNGNSLIIIQPPIGSIVTGGPDLYINVCADIADDVVIGDQLTITSTPVFQFGDTATGDNGPISGSTETTSVTPSLVDFEKVMSADEGESTPGSSWPVSYQLVADIANGNTISNLEFNDVLPSQLQYVAGSLSVTGGNGCVPSVNGQTIKVDCVNATGTAVDNDVVVSYQAFVTDVLEESACSSDVITNTSSFDAQRYDSVTSTNTAITTITSEETLTTSHVVMQKSVTPGVAPSYVSPGDSLTYTVNLQTSDFGTVNSLVFNDLLPDGLENFNAVSVTGPTGPLTIVPVVTNNTDGTIGVVYDIHAVSGDLPPASEITIVYTADIAQFYTNPNTPVKANDFLTNSALINYGLVEGASNCSDVSSATVSIRPLALTKEILNAQTEYQPGDVVTFRLTMSIPSGDTSNIVFDDFFPLPVFDVSTLNLAFGSDIRLAASDTLGIVPTNISIDSVANKLSINWPDVSTISPQVLAVDIDIKVGTQPFADNLSLSNLFQASTSNTPTPAAIVNLGLAGIKVGAPVLEITKGVVSSTNSNSVIDAATVPVDSNLIAADASDTITYEITVENIGGAPARSIQVADDLGLPANLLENCSVVSVVNGNGTSLAYSVSPTFNGVINLTDQLEQNDGDPIDGGAPYSTDTALIRIACNVSQAVVANQIITNTSSAVWTSDIGEALFPAVTDDATITISAPEIEKTILTSGTTFTIGDIIRYEITYTVPELTLNDVLLHDQLDPGLAFVNVNTHTIDRSADVTSNTSVFNISNNGRTLDLNLGTVVNSNNDNSQIETIKIAYDVVVVNDTNANAGDTLNNTAIITSTNSSSGNTSADDITILEPNIVVDKTVASGVGPYDAGDTVTYDWHIRQEGTNLTTAYDVILIDTLPSNVTYVANSLQQVSGSCSLIVTDDTTLGVLTATALSFTATDDCHYQYQVVLDVAVTAGVSLNNTVDIDWTSQAGTVAGPISIYNADSCERTSATNPECGSGNDYDVEDSATIDIREVVIKKLSESTSETTTTKAEDRTGTIDLSIGETATYSLTITVPEGTSEEIVVTDNFPANAAVVMEFVSVDSVSIGSSLTTANTPVGVVSDARLGDGILDRVVWDFGKVVNSSIDGIDNNDDNDERIIIVVTGRIVDNVKNTSGDRARNISSISFGPGLTDTSLVALDVVEPLLEINKSSTTTTADAADDVTFTLRVNHSSASTQEAFDLIVTDLIPAGLVYVDGSLQQSTLASCSVMATLDDSDPTVVGINARFDNLPKTDVCELTFDAKLDNSVNPNQIITNTANLQWDSLVADDDANERNYSINDDHQITVSSPGVSKVVFETSEVTSDASVNGLEEDVTIGERVTYRFTATIPEGESNSVIITDQLPNTGVVLRKISSRIVSIGSNLGLTASAGDVGDDCSLANACDSNNDGEPDLAEWNLGTIVNTPDGSNDTNDEIVFGVVAVVTDATVNTGTDDDVVNTAVISFGSGQMVSGSVAIDIVEPKLSISKQATPAASPFIVDAGDVVTFEIEVSHDADSNADAFNIQLIDTLANDGSTTVMQWNGDGNIGGTCIGTVVDSSASGAFPFNVIFDVPTLDTATGSCTITYEVLVDTLATPGQTLQNSVALEYDSTPVFVATETRSSTDNATADVIVSAPSMMVKEVTASSLSDTGQSQHGANLQDLAIGEEVTYTISLKFPEGTTKNVILTDVMPSGTDGVIEMAGPPIVTLGNKVSTSLSDVSVNPANDGFTIDFGTVTNLPDNVDTSDDLISVTVTGVVTDNVSNVDGAQPVNSATFSYTDAASTVQNLTDTAIVDIVEPKMLINKTMTVDNGLATITIDLENTGTASAYDIQIEDVLDLANWDTSQIIPTTVPAGFTLTTVSGPNPTETTVLMTTDDSATAPTNSIEPSETISFVFTVPVQPGISTIDNTATNTISTTVPGSSPNERNEPEVAETETLLIPLIELEKTAAAFSDTNSDGEVGGVGDEITYIFNVKNTGGVDLTNIVVVDTNSAVSISGNPISIAVGGSDNSITGTYEITQEDMDLGTITNTATVTADGPTGTGSTSDVSDDPTDADNVDINGDGEPDDPTIVTLPRNPSFNMEKTTVPSSITVPGIITYVFTFTNIGNIDLTNLAVNDPDIDVNSLVCNGDSDSDGAIDNLAIDGVQTCTAERTISQAQINAGTAITNSATASATDLDGISPVSESDTSDNSTSTPIAQSPRYNMVKTASPASISEPGSITYTFTFTNTGNVALTNLTVADDDIDSALVCPNGTQIDLLPVGTATKSCTATRVVTQEQINTGTPLLNTAMPSANGPNGIGLAAEDSTTDNTTETTIAQSPSYNMVKTASPASISTPGNITYTFTFTNTGNVALTNLTVADNDIDSVLDCPNGTQIDLLPVGTTTKSCTSTRAVSQEQINAGTTLTNTATPTAYGPNGTGVVTEDSTADNTAETSITQSPSYNMVKTASPASISSPGNITYTFTFTNTGNVALTNLTVADDDIDSALVCPNGTQIDSLAVGTATKSCTATRAVSQEQINAGTTLTNTATPIAYGPNGSGVVTEDSTADNTAETTVSQSPSYNMVKTASPASISTPGDITYTFTFTNTGNVALTNLTVADDDIDSALVCPNGTQIDSLPVGTATQSCTATRAVSQEQINAGTTLTNTATPIAYGPNGTGVVTEDSTADNTAETSVTQSPSYNMVKTASPASISSPGDITYTFTFTNTGNVALTNLTVADNDIDSVLDCPNGTQIDSLPVGTATQSCTATRAVSQEQINAGTTLTNTATPTAYGPNGTGVVTEDSTADNTAETTVSQSPSYNMVKTASPASISTPGNITYTFTFTNTGNVELTNLTVADDDIDSALVCPNGTQIDSLPVGTATKSCTATRAVSQEQINAGTTLTNTATPTAYGPNGTDVATENSTTDNTAETPVTQSPSYNMVKTANVSEISEPGIITYTFEFTNTGNIDLLDLSISDLDIDAGSLVCEDDDDSNDDETDTDESIPLLIVGTDTKSCTAERIISQDQINSGIDLVNTAVPTANVGYTLPNGDPVVVEEDDDLDNTATTTVDQNAGFNMVKTVSAQNISAPGSLIYTFTFTNTGNVDLTNLTVMDADINPGSLVCEGDLDGDTAVNIDVLEVGATTKACTATRTVTQDQINAGIALTNTATPDVKGPDGITDVNETNIADNSVTTSIVQQPAFDMVKTAEPAEITAPGNITYTFTFTNSGNVLLTNLTVNDLNIDAATLACTDDSDGIAGIDSLGLGATKVCTATREVTQEQINAGSDLTNTATANVKGPNGTIDVVESDLENNSTVTPITQTPAFNMVKTASPEDISEPGVITYEFIFTNNGNVDLTDLVITDINIDTGTLTCSNDANSDAIIDTLPVGTETVSCTALRTVTQDQINAGDALENTATSVATAPDGNGGIISLAETDESDNSTITPVIQNPSYNMIKTAEPEVITEAGEITYTFTFTNTGNVDLANLKVIDENIDADTMICMGDSDFDLDIDELAPNSSVTCTALRTITQAQLATREPIINEATSAAETLNGSEVVEEFNLLDNRVSTPVIYTPTSIPTLSEWMLVLLSMILLLIGYNQQQARVSRRL</sequence>
<gene>
    <name evidence="7" type="ORF">EV695_3897</name>
</gene>
<feature type="domain" description="DUF7507" evidence="6">
    <location>
        <begin position="3528"/>
        <end position="3635"/>
    </location>
</feature>
<dbReference type="OrthoDB" id="6057062at2"/>
<feature type="signal peptide" evidence="3">
    <location>
        <begin position="1"/>
        <end position="22"/>
    </location>
</feature>
<dbReference type="Pfam" id="PF18203">
    <property type="entry name" value="IPTL-CTERM"/>
    <property type="match status" value="1"/>
</dbReference>
<dbReference type="Pfam" id="PF01345">
    <property type="entry name" value="DUF11"/>
    <property type="match status" value="1"/>
</dbReference>
<feature type="chain" id="PRO_5020195073" evidence="3">
    <location>
        <begin position="23"/>
        <end position="3686"/>
    </location>
</feature>
<feature type="compositionally biased region" description="Polar residues" evidence="1">
    <location>
        <begin position="2009"/>
        <end position="2027"/>
    </location>
</feature>
<dbReference type="Pfam" id="PF24346">
    <property type="entry name" value="DUF7507"/>
    <property type="match status" value="13"/>
</dbReference>
<feature type="domain" description="DUF7507" evidence="6">
    <location>
        <begin position="2540"/>
        <end position="2641"/>
    </location>
</feature>
<feature type="domain" description="DUF7507" evidence="6">
    <location>
        <begin position="2897"/>
        <end position="2999"/>
    </location>
</feature>
<feature type="domain" description="DUF7507" evidence="6">
    <location>
        <begin position="3401"/>
        <end position="3505"/>
    </location>
</feature>
<evidence type="ECO:0000313" key="7">
    <source>
        <dbReference type="EMBL" id="TCJ83159.1"/>
    </source>
</evidence>
<dbReference type="InterPro" id="IPR026466">
    <property type="entry name" value="Fim_isopep_form_D2_dom"/>
</dbReference>
<dbReference type="NCBIfam" id="TIGR04174">
    <property type="entry name" value="IPTL_CTERM"/>
    <property type="match status" value="1"/>
</dbReference>
<keyword evidence="2" id="KW-1133">Transmembrane helix</keyword>
<feature type="region of interest" description="Disordered" evidence="1">
    <location>
        <begin position="2278"/>
        <end position="2300"/>
    </location>
</feature>
<dbReference type="PANTHER" id="PTHR34819">
    <property type="entry name" value="LARGE CYSTEINE-RICH PERIPLASMIC PROTEIN OMCB"/>
    <property type="match status" value="1"/>
</dbReference>
<reference evidence="7 8" key="1">
    <citation type="submission" date="2019-03" db="EMBL/GenBank/DDBJ databases">
        <title>Genomic Encyclopedia of Type Strains, Phase IV (KMG-IV): sequencing the most valuable type-strain genomes for metagenomic binning, comparative biology and taxonomic classification.</title>
        <authorList>
            <person name="Goeker M."/>
        </authorList>
    </citation>
    <scope>NUCLEOTIDE SEQUENCE [LARGE SCALE GENOMIC DNA]</scope>
    <source>
        <strain evidence="7 8">DSM 24830</strain>
    </source>
</reference>
<dbReference type="NCBIfam" id="TIGR01451">
    <property type="entry name" value="B_ant_repeat"/>
    <property type="match status" value="10"/>
</dbReference>
<dbReference type="EMBL" id="SMFQ01000005">
    <property type="protein sequence ID" value="TCJ83159.1"/>
    <property type="molecule type" value="Genomic_DNA"/>
</dbReference>
<feature type="domain" description="DUF7507" evidence="6">
    <location>
        <begin position="3278"/>
        <end position="3381"/>
    </location>
</feature>
<feature type="transmembrane region" description="Helical" evidence="2">
    <location>
        <begin position="3658"/>
        <end position="3675"/>
    </location>
</feature>
<evidence type="ECO:0000259" key="5">
    <source>
        <dbReference type="Pfam" id="PF18203"/>
    </source>
</evidence>
<dbReference type="NCBIfam" id="TIGR04226">
    <property type="entry name" value="RrgB_K2N_iso_D2"/>
    <property type="match status" value="1"/>
</dbReference>
<feature type="compositionally biased region" description="Polar residues" evidence="1">
    <location>
        <begin position="2997"/>
        <end position="3016"/>
    </location>
</feature>
<feature type="domain" description="DUF7507" evidence="6">
    <location>
        <begin position="2421"/>
        <end position="2523"/>
    </location>
</feature>
<protein>
    <submittedName>
        <fullName evidence="7">Putative secreted protein (IPTL-CTERM system target)</fullName>
    </submittedName>
</protein>
<feature type="region of interest" description="Disordered" evidence="1">
    <location>
        <begin position="2983"/>
        <end position="3016"/>
    </location>
</feature>
<feature type="domain" description="IPTL-CTERM protein sorting" evidence="5">
    <location>
        <begin position="3653"/>
        <end position="3675"/>
    </location>
</feature>
<feature type="compositionally biased region" description="Acidic residues" evidence="1">
    <location>
        <begin position="2150"/>
        <end position="2170"/>
    </location>
</feature>
<proteinExistence type="predicted"/>
<dbReference type="InterPro" id="IPR047589">
    <property type="entry name" value="DUF11_rpt"/>
</dbReference>
<dbReference type="Proteomes" id="UP000294887">
    <property type="component" value="Unassembled WGS sequence"/>
</dbReference>
<evidence type="ECO:0000256" key="2">
    <source>
        <dbReference type="SAM" id="Phobius"/>
    </source>
</evidence>
<feature type="domain" description="DUF7507" evidence="6">
    <location>
        <begin position="2778"/>
        <end position="2880"/>
    </location>
</feature>
<evidence type="ECO:0000256" key="3">
    <source>
        <dbReference type="SAM" id="SignalP"/>
    </source>
</evidence>
<feature type="domain" description="DUF7507" evidence="6">
    <location>
        <begin position="2043"/>
        <end position="2148"/>
    </location>
</feature>
<evidence type="ECO:0000259" key="6">
    <source>
        <dbReference type="Pfam" id="PF24346"/>
    </source>
</evidence>
<feature type="region of interest" description="Disordered" evidence="1">
    <location>
        <begin position="2134"/>
        <end position="2170"/>
    </location>
</feature>
<comment type="caution">
    <text evidence="7">The sequence shown here is derived from an EMBL/GenBank/DDBJ whole genome shotgun (WGS) entry which is preliminary data.</text>
</comment>
<feature type="compositionally biased region" description="Low complexity" evidence="1">
    <location>
        <begin position="2286"/>
        <end position="2297"/>
    </location>
</feature>
<name>A0A4R1ETS6_9GAMM</name>
<feature type="domain" description="DUF7507" evidence="6">
    <location>
        <begin position="2659"/>
        <end position="2760"/>
    </location>
</feature>
<accession>A0A4R1ETS6</accession>
<keyword evidence="2" id="KW-0472">Membrane</keyword>
<dbReference type="InterPro" id="IPR001434">
    <property type="entry name" value="OmcB-like_DUF11"/>
</dbReference>
<feature type="domain" description="DUF7507" evidence="6">
    <location>
        <begin position="3155"/>
        <end position="3257"/>
    </location>
</feature>
<organism evidence="7 8">
    <name type="scientific">Cocleimonas flava</name>
    <dbReference type="NCBI Taxonomy" id="634765"/>
    <lineage>
        <taxon>Bacteria</taxon>
        <taxon>Pseudomonadati</taxon>
        <taxon>Pseudomonadota</taxon>
        <taxon>Gammaproteobacteria</taxon>
        <taxon>Thiotrichales</taxon>
        <taxon>Thiotrichaceae</taxon>
        <taxon>Cocleimonas</taxon>
    </lineage>
</organism>
<dbReference type="RefSeq" id="WP_131907638.1">
    <property type="nucleotide sequence ID" value="NZ_BAAAFU010000007.1"/>
</dbReference>
<dbReference type="PANTHER" id="PTHR34819:SF3">
    <property type="entry name" value="CELL SURFACE PROTEIN"/>
    <property type="match status" value="1"/>
</dbReference>
<feature type="domain" description="DUF7507" evidence="6">
    <location>
        <begin position="2302"/>
        <end position="2400"/>
    </location>
</feature>
<evidence type="ECO:0000256" key="1">
    <source>
        <dbReference type="SAM" id="MobiDB-lite"/>
    </source>
</evidence>
<dbReference type="Gene3D" id="2.60.40.740">
    <property type="match status" value="3"/>
</dbReference>
<evidence type="ECO:0000313" key="8">
    <source>
        <dbReference type="Proteomes" id="UP000294887"/>
    </source>
</evidence>
<feature type="domain" description="DUF7507" evidence="6">
    <location>
        <begin position="3016"/>
        <end position="3122"/>
    </location>
</feature>
<keyword evidence="2" id="KW-0812">Transmembrane</keyword>
<dbReference type="InterPro" id="IPR051172">
    <property type="entry name" value="Chlamydia_OmcB"/>
</dbReference>
<evidence type="ECO:0000259" key="4">
    <source>
        <dbReference type="Pfam" id="PF01345"/>
    </source>
</evidence>
<dbReference type="InterPro" id="IPR026442">
    <property type="entry name" value="IPTL_CTERM"/>
</dbReference>